<dbReference type="RefSeq" id="WP_253793615.1">
    <property type="nucleotide sequence ID" value="NZ_BAAAUB010000044.1"/>
</dbReference>
<proteinExistence type="predicted"/>
<gene>
    <name evidence="2" type="ORF">FHR36_000663</name>
</gene>
<reference evidence="2 3" key="1">
    <citation type="submission" date="2022-06" db="EMBL/GenBank/DDBJ databases">
        <title>Sequencing the genomes of 1000 actinobacteria strains.</title>
        <authorList>
            <person name="Klenk H.-P."/>
        </authorList>
    </citation>
    <scope>NUCLEOTIDE SEQUENCE [LARGE SCALE GENOMIC DNA]</scope>
    <source>
        <strain evidence="2 3">DSM 41656</strain>
    </source>
</reference>
<evidence type="ECO:0000313" key="2">
    <source>
        <dbReference type="EMBL" id="MCP2307571.1"/>
    </source>
</evidence>
<evidence type="ECO:0000313" key="3">
    <source>
        <dbReference type="Proteomes" id="UP001206483"/>
    </source>
</evidence>
<dbReference type="SUPFAM" id="SSF81606">
    <property type="entry name" value="PP2C-like"/>
    <property type="match status" value="1"/>
</dbReference>
<accession>A0ABT1ISI0</accession>
<dbReference type="EMBL" id="JAMZDX010000001">
    <property type="protein sequence ID" value="MCP2307571.1"/>
    <property type="molecule type" value="Genomic_DNA"/>
</dbReference>
<evidence type="ECO:0000259" key="1">
    <source>
        <dbReference type="Pfam" id="PF13672"/>
    </source>
</evidence>
<dbReference type="InterPro" id="IPR001932">
    <property type="entry name" value="PPM-type_phosphatase-like_dom"/>
</dbReference>
<name>A0ABT1ISI0_9ACTN</name>
<dbReference type="Pfam" id="PF13672">
    <property type="entry name" value="PP2C_2"/>
    <property type="match status" value="1"/>
</dbReference>
<comment type="caution">
    <text evidence="2">The sequence shown here is derived from an EMBL/GenBank/DDBJ whole genome shotgun (WGS) entry which is preliminary data.</text>
</comment>
<organism evidence="2 3">
    <name type="scientific">Kitasatospora paracochleata</name>
    <dbReference type="NCBI Taxonomy" id="58354"/>
    <lineage>
        <taxon>Bacteria</taxon>
        <taxon>Bacillati</taxon>
        <taxon>Actinomycetota</taxon>
        <taxon>Actinomycetes</taxon>
        <taxon>Kitasatosporales</taxon>
        <taxon>Streptomycetaceae</taxon>
        <taxon>Kitasatospora</taxon>
    </lineage>
</organism>
<dbReference type="Gene3D" id="3.60.40.10">
    <property type="entry name" value="PPM-type phosphatase domain"/>
    <property type="match status" value="1"/>
</dbReference>
<protein>
    <recommendedName>
        <fullName evidence="1">PPM-type phosphatase domain-containing protein</fullName>
    </recommendedName>
</protein>
<feature type="domain" description="PPM-type phosphatase" evidence="1">
    <location>
        <begin position="25"/>
        <end position="220"/>
    </location>
</feature>
<keyword evidence="3" id="KW-1185">Reference proteome</keyword>
<dbReference type="InterPro" id="IPR036457">
    <property type="entry name" value="PPM-type-like_dom_sf"/>
</dbReference>
<dbReference type="Proteomes" id="UP001206483">
    <property type="component" value="Unassembled WGS sequence"/>
</dbReference>
<sequence length="274" mass="27909">MEWAIASEPARPGRGNEDFVGAAPGVVVLLDGAGTPDGAESGCDHGVAWFSARLGVELLARAVREPDRALTDCLADAVAATAEAHGGGCDLGHPGTPSATVVAVRVTAEVLEYLVLADSVLVLDHVGGVPPVAITDDREAVVGGPLRGGLDRLDAGTPEHAAALLGYVEAMRGRRNRADGFWVAAADPAAAYAALTGSVPLADVTGFALLSDGASRLVDTFALADWTGALALLRERGPAALIAEVRRAEAADPLGRAHPRGKAQDDATAVLVRL</sequence>